<dbReference type="SMART" id="SM00326">
    <property type="entry name" value="SH3"/>
    <property type="match status" value="1"/>
</dbReference>
<dbReference type="CTD" id="32522"/>
<feature type="region of interest" description="Disordered" evidence="5">
    <location>
        <begin position="975"/>
        <end position="996"/>
    </location>
</feature>
<dbReference type="CDD" id="cd07602">
    <property type="entry name" value="BAR_RhoGAP_OPHN1-like"/>
    <property type="match status" value="1"/>
</dbReference>
<name>A0A6P6Y5G1_DERPT</name>
<keyword evidence="4" id="KW-0175">Coiled coil</keyword>
<evidence type="ECO:0000256" key="4">
    <source>
        <dbReference type="SAM" id="Coils"/>
    </source>
</evidence>
<evidence type="ECO:0000313" key="10">
    <source>
        <dbReference type="RefSeq" id="XP_027200638.1"/>
    </source>
</evidence>
<keyword evidence="8" id="KW-1185">Reference proteome</keyword>
<dbReference type="CDD" id="cd01249">
    <property type="entry name" value="BAR-PH_GRAF_family"/>
    <property type="match status" value="1"/>
</dbReference>
<dbReference type="Gene3D" id="2.30.30.40">
    <property type="entry name" value="SH3 Domains"/>
    <property type="match status" value="1"/>
</dbReference>
<dbReference type="RefSeq" id="XP_027200638.1">
    <property type="nucleotide sequence ID" value="XM_027344837.1"/>
</dbReference>
<dbReference type="InterPro" id="IPR008936">
    <property type="entry name" value="Rho_GTPase_activation_prot"/>
</dbReference>
<dbReference type="Pfam" id="PF16746">
    <property type="entry name" value="BAR_3"/>
    <property type="match status" value="1"/>
</dbReference>
<dbReference type="InterPro" id="IPR027267">
    <property type="entry name" value="AH/BAR_dom_sf"/>
</dbReference>
<dbReference type="Proteomes" id="UP000515146">
    <property type="component" value="Unplaced"/>
</dbReference>
<dbReference type="SUPFAM" id="SSF103657">
    <property type="entry name" value="BAR/IMD domain-like"/>
    <property type="match status" value="1"/>
</dbReference>
<dbReference type="PANTHER" id="PTHR12552">
    <property type="entry name" value="OLIGOPHRENIN 1"/>
    <property type="match status" value="1"/>
</dbReference>
<dbReference type="SUPFAM" id="SSF48350">
    <property type="entry name" value="GTPase activation domain, GAP"/>
    <property type="match status" value="1"/>
</dbReference>
<feature type="region of interest" description="Disordered" evidence="5">
    <location>
        <begin position="1093"/>
        <end position="1149"/>
    </location>
</feature>
<dbReference type="Pfam" id="PF14604">
    <property type="entry name" value="SH3_9"/>
    <property type="match status" value="1"/>
</dbReference>
<feature type="compositionally biased region" description="Low complexity" evidence="5">
    <location>
        <begin position="1023"/>
        <end position="1045"/>
    </location>
</feature>
<dbReference type="OMA" id="WNTAISS"/>
<feature type="compositionally biased region" description="Low complexity" evidence="5">
    <location>
        <begin position="352"/>
        <end position="378"/>
    </location>
</feature>
<accession>A0A6P6Y5G1</accession>
<gene>
    <name evidence="9 10" type="primary">LOC113794706</name>
</gene>
<dbReference type="PROSITE" id="PS50238">
    <property type="entry name" value="RHOGAP"/>
    <property type="match status" value="1"/>
</dbReference>
<dbReference type="PANTHER" id="PTHR12552:SF1">
    <property type="entry name" value="RHO GTPASE-ACTIVATING PROTEIN GRAF"/>
    <property type="match status" value="1"/>
</dbReference>
<feature type="coiled-coil region" evidence="4">
    <location>
        <begin position="22"/>
        <end position="56"/>
    </location>
</feature>
<dbReference type="KEGG" id="dpte:113794706"/>
<evidence type="ECO:0000259" key="6">
    <source>
        <dbReference type="PROSITE" id="PS50002"/>
    </source>
</evidence>
<protein>
    <submittedName>
        <fullName evidence="9 10">Rho GTPase-activating protein 26-like</fullName>
    </submittedName>
</protein>
<dbReference type="InterPro" id="IPR047225">
    <property type="entry name" value="PH_GRAF"/>
</dbReference>
<dbReference type="InterPro" id="IPR000198">
    <property type="entry name" value="RhoGAP_dom"/>
</dbReference>
<evidence type="ECO:0000256" key="1">
    <source>
        <dbReference type="ARBA" id="ARBA00022443"/>
    </source>
</evidence>
<feature type="compositionally biased region" description="Polar residues" evidence="5">
    <location>
        <begin position="986"/>
        <end position="996"/>
    </location>
</feature>
<dbReference type="InterPro" id="IPR004148">
    <property type="entry name" value="BAR_dom"/>
</dbReference>
<reference evidence="9 10" key="1">
    <citation type="submission" date="2025-04" db="UniProtKB">
        <authorList>
            <consortium name="RefSeq"/>
        </authorList>
    </citation>
    <scope>IDENTIFICATION</scope>
    <source>
        <strain evidence="9 10">Airmid</strain>
    </source>
</reference>
<evidence type="ECO:0000256" key="5">
    <source>
        <dbReference type="SAM" id="MobiDB-lite"/>
    </source>
</evidence>
<dbReference type="AlphaFoldDB" id="A0A6P6Y5G1"/>
<dbReference type="Gene3D" id="2.30.29.30">
    <property type="entry name" value="Pleckstrin-homology domain (PH domain)/Phosphotyrosine-binding domain (PTB)"/>
    <property type="match status" value="1"/>
</dbReference>
<organism evidence="8 10">
    <name type="scientific">Dermatophagoides pteronyssinus</name>
    <name type="common">European house dust mite</name>
    <dbReference type="NCBI Taxonomy" id="6956"/>
    <lineage>
        <taxon>Eukaryota</taxon>
        <taxon>Metazoa</taxon>
        <taxon>Ecdysozoa</taxon>
        <taxon>Arthropoda</taxon>
        <taxon>Chelicerata</taxon>
        <taxon>Arachnida</taxon>
        <taxon>Acari</taxon>
        <taxon>Acariformes</taxon>
        <taxon>Sarcoptiformes</taxon>
        <taxon>Astigmata</taxon>
        <taxon>Psoroptidia</taxon>
        <taxon>Analgoidea</taxon>
        <taxon>Pyroglyphidae</taxon>
        <taxon>Dermatophagoidinae</taxon>
        <taxon>Dermatophagoides</taxon>
    </lineage>
</organism>
<feature type="compositionally biased region" description="Low complexity" evidence="5">
    <location>
        <begin position="1123"/>
        <end position="1148"/>
    </location>
</feature>
<feature type="domain" description="SH3" evidence="6">
    <location>
        <begin position="1149"/>
        <end position="1208"/>
    </location>
</feature>
<evidence type="ECO:0000256" key="3">
    <source>
        <dbReference type="PROSITE-ProRule" id="PRU00192"/>
    </source>
</evidence>
<feature type="compositionally biased region" description="Polar residues" evidence="5">
    <location>
        <begin position="1093"/>
        <end position="1106"/>
    </location>
</feature>
<keyword evidence="1 3" id="KW-0728">SH3 domain</keyword>
<dbReference type="InterPro" id="IPR001452">
    <property type="entry name" value="SH3_domain"/>
</dbReference>
<dbReference type="CDD" id="cd11882">
    <property type="entry name" value="SH3_GRAF-like"/>
    <property type="match status" value="1"/>
</dbReference>
<dbReference type="Gene3D" id="1.20.1270.60">
    <property type="entry name" value="Arfaptin homology (AH) domain/BAR domain"/>
    <property type="match status" value="1"/>
</dbReference>
<sequence length="1208" mass="138049">MGLLPLEFTDGLTDSPFFRETLQAHERELDLTNTAIKHLIKDIKDLIAAARNLSRAQRTLSDTLNNFNFECIGNSQTDDEMIIANSFKDFARLLSTIEDERDRLLEKADEAFLEPIERFRRDQIGSAKEAKKKFEKETAKYCQNLERYLNLSVKKSETQLWEADANNSMEQQHFFKAMSEYVLKLQEVNERKKFEFVETVLSFMLGWLTFYHQGHEIATDFYSVKMELQMRLQRTRNNFNMTQEETKSLRKKMLDNQEKFRQKFQDSCSLQKTFTRQGYLFLMEKKAFTTSWTKHFCKYNKQNKHLKLIQYTQTTGKIISTDEIIVKECIKRNQDTIDRRFCFDIVAQTDLSSNSNHHSGHSITTNGSGNNNGISNNNAVGQKHSINLINSSSSTTTTTNDLSSQQFVIYTFQSISEEDYKYWLETLNARDPYPVNINITKSNKQNTNKSNNNNNNIDNMKNNIDNHTNETYQLDINGYWFIKKCIKTIELHGLDQKGIYRMVGVASRVRTLMDMFIKSKQSNENITDQNNDDDDDNIDLLPNFNIDTDEFETKTLTSALKNYLRNINEPIMTFKLHNSFITAAKLENRALRIEKIHQLVHRLPPINFKVLKILIEHLQKVAKLHDKNLMTSSNLGVCFGPTLLRTAEESVAAIMDIKFVNVIAELLIENYEKLFLTKPIQEQEQIPTINYFPSTMNTNCYLSNSQIQQRPLPNVPISQQQQQYQHYAKTIYETPLLNNNNNNNNRLLPPSLNQQSTDICRSNSQDQLHMANIQSKSRLMYTNNNLFGQNMNGLNIQQHLKQFSGINYSTYPNFQFQQQQQQQTNCINNNTSVSRRALHLSLSSSSSPSPSLGSTTTFSTIANNNNNNNTLQQQQYYYSQSHQQQQQQQQMFFKQIPSNSIYGQIRTNSNQLLQPSISYQNLHYNNELTTALLTGGGGGGGEKKNPTGLNSNLIYNRPMTSIGIMAPNSNYTNLLRSDNNNETKLESSSTTKNNFSPIINESLSMQSGLISLQNVQSLQQQHPSSRPVNFSSSSSTSLPSTPEHSQFSFKLPPATTTTTTTIIKSTTTTTSSAMAMNRNPIIVDQTGSTLTDPINELYGTNSSGGINHSHHHQQQPNKSIYASISNQQPTSSSLSSSQQQQQQQQQSSIIGRTVRTRYVCIGGTDCELSFQPNMIITNVRPSREPGWLEGTLNGKTGLIPLNYVEYID</sequence>
<dbReference type="GO" id="GO:0005096">
    <property type="term" value="F:GTPase activator activity"/>
    <property type="evidence" value="ECO:0007669"/>
    <property type="project" value="UniProtKB-KW"/>
</dbReference>
<feature type="region of interest" description="Disordered" evidence="5">
    <location>
        <begin position="839"/>
        <end position="866"/>
    </location>
</feature>
<dbReference type="SMART" id="SM00324">
    <property type="entry name" value="RhoGAP"/>
    <property type="match status" value="1"/>
</dbReference>
<feature type="region of interest" description="Disordered" evidence="5">
    <location>
        <begin position="352"/>
        <end position="379"/>
    </location>
</feature>
<dbReference type="FunFam" id="1.20.1270.60:FF:000001">
    <property type="entry name" value="Rho GTPase-activating protein 26"/>
    <property type="match status" value="1"/>
</dbReference>
<dbReference type="RefSeq" id="XP_027200637.1">
    <property type="nucleotide sequence ID" value="XM_027344836.1"/>
</dbReference>
<dbReference type="GO" id="GO:0007165">
    <property type="term" value="P:signal transduction"/>
    <property type="evidence" value="ECO:0007669"/>
    <property type="project" value="InterPro"/>
</dbReference>
<dbReference type="GO" id="GO:0005737">
    <property type="term" value="C:cytoplasm"/>
    <property type="evidence" value="ECO:0007669"/>
    <property type="project" value="InterPro"/>
</dbReference>
<dbReference type="SUPFAM" id="SSF50729">
    <property type="entry name" value="PH domain-like"/>
    <property type="match status" value="1"/>
</dbReference>
<dbReference type="InterPro" id="IPR036028">
    <property type="entry name" value="SH3-like_dom_sf"/>
</dbReference>
<dbReference type="SUPFAM" id="SSF50044">
    <property type="entry name" value="SH3-domain"/>
    <property type="match status" value="1"/>
</dbReference>
<feature type="domain" description="Rho-GAP" evidence="7">
    <location>
        <begin position="472"/>
        <end position="675"/>
    </location>
</feature>
<feature type="region of interest" description="Disordered" evidence="5">
    <location>
        <begin position="1019"/>
        <end position="1053"/>
    </location>
</feature>
<dbReference type="PROSITE" id="PS50002">
    <property type="entry name" value="SH3"/>
    <property type="match status" value="1"/>
</dbReference>
<feature type="coiled-coil region" evidence="4">
    <location>
        <begin position="225"/>
        <end position="252"/>
    </location>
</feature>
<proteinExistence type="predicted"/>
<keyword evidence="2" id="KW-0343">GTPase activation</keyword>
<evidence type="ECO:0000313" key="9">
    <source>
        <dbReference type="RefSeq" id="XP_027200637.1"/>
    </source>
</evidence>
<evidence type="ECO:0000313" key="8">
    <source>
        <dbReference type="Proteomes" id="UP000515146"/>
    </source>
</evidence>
<dbReference type="InterPro" id="IPR011993">
    <property type="entry name" value="PH-like_dom_sf"/>
</dbReference>
<dbReference type="Gene3D" id="1.10.555.10">
    <property type="entry name" value="Rho GTPase activation protein"/>
    <property type="match status" value="1"/>
</dbReference>
<dbReference type="InterPro" id="IPR047234">
    <property type="entry name" value="GRAF_fam"/>
</dbReference>
<evidence type="ECO:0000256" key="2">
    <source>
        <dbReference type="ARBA" id="ARBA00022468"/>
    </source>
</evidence>
<dbReference type="Pfam" id="PF00620">
    <property type="entry name" value="RhoGAP"/>
    <property type="match status" value="1"/>
</dbReference>
<evidence type="ECO:0000259" key="7">
    <source>
        <dbReference type="PROSITE" id="PS50238"/>
    </source>
</evidence>
<dbReference type="OrthoDB" id="3183924at2759"/>